<name>A0AAV4GZ33_9GAST</name>
<evidence type="ECO:0000313" key="8">
    <source>
        <dbReference type="EMBL" id="GFR90997.1"/>
    </source>
</evidence>
<evidence type="ECO:0000256" key="7">
    <source>
        <dbReference type="SAM" id="Phobius"/>
    </source>
</evidence>
<reference evidence="8 9" key="1">
    <citation type="journal article" date="2021" name="Elife">
        <title>Chloroplast acquisition without the gene transfer in kleptoplastic sea slugs, Plakobranchus ocellatus.</title>
        <authorList>
            <person name="Maeda T."/>
            <person name="Takahashi S."/>
            <person name="Yoshida T."/>
            <person name="Shimamura S."/>
            <person name="Takaki Y."/>
            <person name="Nagai Y."/>
            <person name="Toyoda A."/>
            <person name="Suzuki Y."/>
            <person name="Arimoto A."/>
            <person name="Ishii H."/>
            <person name="Satoh N."/>
            <person name="Nishiyama T."/>
            <person name="Hasebe M."/>
            <person name="Maruyama T."/>
            <person name="Minagawa J."/>
            <person name="Obokata J."/>
            <person name="Shigenobu S."/>
        </authorList>
    </citation>
    <scope>NUCLEOTIDE SEQUENCE [LARGE SCALE GENOMIC DNA]</scope>
</reference>
<comment type="subcellular location">
    <subcellularLocation>
        <location evidence="1">Membrane</location>
    </subcellularLocation>
</comment>
<feature type="region of interest" description="Disordered" evidence="6">
    <location>
        <begin position="1"/>
        <end position="49"/>
    </location>
</feature>
<keyword evidence="9" id="KW-1185">Reference proteome</keyword>
<dbReference type="PANTHER" id="PTHR14948">
    <property type="entry name" value="NG5"/>
    <property type="match status" value="1"/>
</dbReference>
<evidence type="ECO:0000256" key="5">
    <source>
        <dbReference type="ARBA" id="ARBA00023136"/>
    </source>
</evidence>
<dbReference type="InterPro" id="IPR051423">
    <property type="entry name" value="CD225/Dispanin"/>
</dbReference>
<comment type="similarity">
    <text evidence="2">Belongs to the CD225/Dispanin family.</text>
</comment>
<keyword evidence="4 7" id="KW-1133">Transmembrane helix</keyword>
<evidence type="ECO:0000313" key="9">
    <source>
        <dbReference type="Proteomes" id="UP000762676"/>
    </source>
</evidence>
<dbReference type="AlphaFoldDB" id="A0AAV4GZ33"/>
<evidence type="ECO:0000256" key="1">
    <source>
        <dbReference type="ARBA" id="ARBA00004370"/>
    </source>
</evidence>
<dbReference type="Proteomes" id="UP000762676">
    <property type="component" value="Unassembled WGS sequence"/>
</dbReference>
<keyword evidence="3 7" id="KW-0812">Transmembrane</keyword>
<sequence length="221" mass="23778">MENQGYIHAQQPPPYDSKVDPQGGAYPQPQPQGGYNYTPQPSAGSGQPTVVMVAPEPQVMNAGAHVQDNMVISIISIFFCCILGIIATIKASDSKEALKRGDVAQAEEQSNSARKLALAAIVIGCVCAAISILSSILVPAINTPPNIAMTKYFNTEGSKRRGRPKTSIVTTLRRDLKSHNSDHWPTRLHSVKDLDHLRDIAQNRSDSAQAETPVDVATDGH</sequence>
<evidence type="ECO:0000256" key="4">
    <source>
        <dbReference type="ARBA" id="ARBA00022989"/>
    </source>
</evidence>
<proteinExistence type="inferred from homology"/>
<evidence type="ECO:0000256" key="6">
    <source>
        <dbReference type="SAM" id="MobiDB-lite"/>
    </source>
</evidence>
<evidence type="ECO:0000256" key="2">
    <source>
        <dbReference type="ARBA" id="ARBA00006843"/>
    </source>
</evidence>
<feature type="compositionally biased region" description="Low complexity" evidence="6">
    <location>
        <begin position="21"/>
        <end position="41"/>
    </location>
</feature>
<dbReference type="GO" id="GO:0016020">
    <property type="term" value="C:membrane"/>
    <property type="evidence" value="ECO:0007669"/>
    <property type="project" value="UniProtKB-SubCell"/>
</dbReference>
<dbReference type="InterPro" id="IPR007593">
    <property type="entry name" value="CD225/Dispanin_fam"/>
</dbReference>
<feature type="transmembrane region" description="Helical" evidence="7">
    <location>
        <begin position="70"/>
        <end position="89"/>
    </location>
</feature>
<feature type="transmembrane region" description="Helical" evidence="7">
    <location>
        <begin position="116"/>
        <end position="141"/>
    </location>
</feature>
<organism evidence="8 9">
    <name type="scientific">Elysia marginata</name>
    <dbReference type="NCBI Taxonomy" id="1093978"/>
    <lineage>
        <taxon>Eukaryota</taxon>
        <taxon>Metazoa</taxon>
        <taxon>Spiralia</taxon>
        <taxon>Lophotrochozoa</taxon>
        <taxon>Mollusca</taxon>
        <taxon>Gastropoda</taxon>
        <taxon>Heterobranchia</taxon>
        <taxon>Euthyneura</taxon>
        <taxon>Panpulmonata</taxon>
        <taxon>Sacoglossa</taxon>
        <taxon>Placobranchoidea</taxon>
        <taxon>Plakobranchidae</taxon>
        <taxon>Elysia</taxon>
    </lineage>
</organism>
<protein>
    <submittedName>
        <fullName evidence="8">Proline-rich transmembrane protein 1-like</fullName>
    </submittedName>
</protein>
<evidence type="ECO:0000256" key="3">
    <source>
        <dbReference type="ARBA" id="ARBA00022692"/>
    </source>
</evidence>
<gene>
    <name evidence="8" type="ORF">ElyMa_004317300</name>
</gene>
<dbReference type="Pfam" id="PF04505">
    <property type="entry name" value="CD225"/>
    <property type="match status" value="1"/>
</dbReference>
<keyword evidence="5 7" id="KW-0472">Membrane</keyword>
<dbReference type="PANTHER" id="PTHR14948:SF25">
    <property type="entry name" value="DUF4190 DOMAIN-CONTAINING PROTEIN"/>
    <property type="match status" value="1"/>
</dbReference>
<comment type="caution">
    <text evidence="8">The sequence shown here is derived from an EMBL/GenBank/DDBJ whole genome shotgun (WGS) entry which is preliminary data.</text>
</comment>
<dbReference type="EMBL" id="BMAT01008704">
    <property type="protein sequence ID" value="GFR90997.1"/>
    <property type="molecule type" value="Genomic_DNA"/>
</dbReference>
<accession>A0AAV4GZ33</accession>